<dbReference type="EMBL" id="JAOAOG010000256">
    <property type="protein sequence ID" value="KAJ6235777.1"/>
    <property type="molecule type" value="Genomic_DNA"/>
</dbReference>
<feature type="compositionally biased region" description="Basic residues" evidence="1">
    <location>
        <begin position="20"/>
        <end position="32"/>
    </location>
</feature>
<evidence type="ECO:0000313" key="2">
    <source>
        <dbReference type="EMBL" id="KAJ6235777.1"/>
    </source>
</evidence>
<sequence>MTHKLLNNIHKTVSDIVQSKFKKSRTHQRHSISRQEYPLPLNDHSSDEEAEFKNQDRNNERTRDQKLESRI</sequence>
<gene>
    <name evidence="2" type="ORF">M0813_28610</name>
</gene>
<feature type="region of interest" description="Disordered" evidence="1">
    <location>
        <begin position="19"/>
        <end position="71"/>
    </location>
</feature>
<evidence type="ECO:0000256" key="1">
    <source>
        <dbReference type="SAM" id="MobiDB-lite"/>
    </source>
</evidence>
<accession>A0ABQ8XT48</accession>
<keyword evidence="3" id="KW-1185">Reference proteome</keyword>
<comment type="caution">
    <text evidence="2">The sequence shown here is derived from an EMBL/GenBank/DDBJ whole genome shotgun (WGS) entry which is preliminary data.</text>
</comment>
<organism evidence="2 3">
    <name type="scientific">Anaeramoeba flamelloides</name>
    <dbReference type="NCBI Taxonomy" id="1746091"/>
    <lineage>
        <taxon>Eukaryota</taxon>
        <taxon>Metamonada</taxon>
        <taxon>Anaeramoebidae</taxon>
        <taxon>Anaeramoeba</taxon>
    </lineage>
</organism>
<name>A0ABQ8XT48_9EUKA</name>
<reference evidence="2" key="1">
    <citation type="submission" date="2022-08" db="EMBL/GenBank/DDBJ databases">
        <title>Novel sulfate-reducing endosymbionts in the free-living metamonad Anaeramoeba.</title>
        <authorList>
            <person name="Jerlstrom-Hultqvist J."/>
            <person name="Cepicka I."/>
            <person name="Gallot-Lavallee L."/>
            <person name="Salas-Leiva D."/>
            <person name="Curtis B.A."/>
            <person name="Zahonova K."/>
            <person name="Pipaliya S."/>
            <person name="Dacks J."/>
            <person name="Roger A.J."/>
        </authorList>
    </citation>
    <scope>NUCLEOTIDE SEQUENCE</scope>
    <source>
        <strain evidence="2">Schooner1</strain>
    </source>
</reference>
<protein>
    <submittedName>
        <fullName evidence="2">Uncharacterized protein</fullName>
    </submittedName>
</protein>
<feature type="compositionally biased region" description="Basic and acidic residues" evidence="1">
    <location>
        <begin position="44"/>
        <end position="71"/>
    </location>
</feature>
<evidence type="ECO:0000313" key="3">
    <source>
        <dbReference type="Proteomes" id="UP001150062"/>
    </source>
</evidence>
<dbReference type="Proteomes" id="UP001150062">
    <property type="component" value="Unassembled WGS sequence"/>
</dbReference>
<proteinExistence type="predicted"/>